<evidence type="ECO:0000313" key="5">
    <source>
        <dbReference type="Proteomes" id="UP001227126"/>
    </source>
</evidence>
<gene>
    <name evidence="4" type="ORF">QO034_04150</name>
</gene>
<dbReference type="InterPro" id="IPR003836">
    <property type="entry name" value="Glucokinase"/>
</dbReference>
<reference evidence="4 5" key="1">
    <citation type="submission" date="2023-05" db="EMBL/GenBank/DDBJ databases">
        <title>Sedimentitalea sp. nov. JM2-8.</title>
        <authorList>
            <person name="Huang J."/>
        </authorList>
    </citation>
    <scope>NUCLEOTIDE SEQUENCE [LARGE SCALE GENOMIC DNA]</scope>
    <source>
        <strain evidence="4 5">JM2-8</strain>
    </source>
</reference>
<accession>A0ABT7FAZ7</accession>
<dbReference type="Pfam" id="PF02685">
    <property type="entry name" value="Glucokinase"/>
    <property type="match status" value="1"/>
</dbReference>
<proteinExistence type="inferred from homology"/>
<comment type="caution">
    <text evidence="4">The sequence shown here is derived from an EMBL/GenBank/DDBJ whole genome shotgun (WGS) entry which is preliminary data.</text>
</comment>
<evidence type="ECO:0000313" key="4">
    <source>
        <dbReference type="EMBL" id="MDK3072294.1"/>
    </source>
</evidence>
<evidence type="ECO:0000256" key="3">
    <source>
        <dbReference type="RuleBase" id="RU004046"/>
    </source>
</evidence>
<sequence length="111" mass="11600">MSGLCGDILAAYAGDPADGPARRTVNLMAHLLGVFARELVFQYLPFGGIHFAGSAARGILGSAARDLFLSGLEVPGRFSEQIAGVPIRLITDDAAALTGAARYFESADRFA</sequence>
<name>A0ABT7FAZ7_9RHOB</name>
<evidence type="ECO:0000256" key="1">
    <source>
        <dbReference type="ARBA" id="ARBA00022679"/>
    </source>
</evidence>
<dbReference type="InterPro" id="IPR043129">
    <property type="entry name" value="ATPase_NBD"/>
</dbReference>
<dbReference type="Gene3D" id="3.40.367.20">
    <property type="match status" value="1"/>
</dbReference>
<dbReference type="RefSeq" id="WP_284484235.1">
    <property type="nucleotide sequence ID" value="NZ_JASNJE010000003.1"/>
</dbReference>
<dbReference type="SUPFAM" id="SSF53067">
    <property type="entry name" value="Actin-like ATPase domain"/>
    <property type="match status" value="1"/>
</dbReference>
<keyword evidence="2" id="KW-0418">Kinase</keyword>
<protein>
    <submittedName>
        <fullName evidence="4">Glucokinase</fullName>
    </submittedName>
</protein>
<dbReference type="Proteomes" id="UP001227126">
    <property type="component" value="Unassembled WGS sequence"/>
</dbReference>
<dbReference type="EMBL" id="JASNJE010000003">
    <property type="protein sequence ID" value="MDK3072294.1"/>
    <property type="molecule type" value="Genomic_DNA"/>
</dbReference>
<evidence type="ECO:0000256" key="2">
    <source>
        <dbReference type="ARBA" id="ARBA00022777"/>
    </source>
</evidence>
<keyword evidence="1" id="KW-0808">Transferase</keyword>
<comment type="similarity">
    <text evidence="3">Belongs to the bacterial glucokinase family.</text>
</comment>
<organism evidence="4 5">
    <name type="scientific">Sedimentitalea xiamensis</name>
    <dbReference type="NCBI Taxonomy" id="3050037"/>
    <lineage>
        <taxon>Bacteria</taxon>
        <taxon>Pseudomonadati</taxon>
        <taxon>Pseudomonadota</taxon>
        <taxon>Alphaproteobacteria</taxon>
        <taxon>Rhodobacterales</taxon>
        <taxon>Paracoccaceae</taxon>
        <taxon>Sedimentitalea</taxon>
    </lineage>
</organism>
<keyword evidence="5" id="KW-1185">Reference proteome</keyword>